<dbReference type="Proteomes" id="UP000504637">
    <property type="component" value="Unplaced"/>
</dbReference>
<dbReference type="RefSeq" id="XP_033463659.1">
    <property type="nucleotide sequence ID" value="XM_033607354.1"/>
</dbReference>
<reference evidence="3" key="2">
    <citation type="submission" date="2020-04" db="EMBL/GenBank/DDBJ databases">
        <authorList>
            <consortium name="NCBI Genome Project"/>
        </authorList>
    </citation>
    <scope>NUCLEOTIDE SEQUENCE</scope>
    <source>
        <strain evidence="3">CBS 342.82</strain>
    </source>
</reference>
<sequence>MLKRINVLIYSGAGTSPQAVRQAIATFRQHLSPHYAVSTVAATQLLQEPWPSTCALLVIPGGADTNYCRDLNGIGTRRIRAYVEAGGRLMGFCAGGYFGSARCEFEVGRQGWEVVGPRELGLFPGICRGLAFSGFVYGSEAGARAISIEVNKTAFASKDDTSTVPDSFYSYYNGGGVFVDAETLSSRGVEVLAKFADPLEVDAGEGNVKAAIVHCSVGQGAAILTGPHPEYSGSSLDRNEPSNPQYGDLIDTLLGTDKQRIRFIEACLLKLGLRVNGKLLDPVSSPSSLHLSCARVATAESILIALRRDAVTVDCEEGREYIRGENDTFLLQIHGRGATMEKATIAGSTDSIQRSADYDRRAVTDSVKNLIFHLERHPSLTTTPKFDHSVYYGSLEQFQKAAHKPSSNPFAKSPSTYGNTLLHSPLISSTSTLLDKNYILLPHLPAGTVVHATTQFAGRGRGTNVWLSPPGSLLFSVVVPHELGISNRGLAPVVLVQYLAAMAVIQGIEQYGQKTPDAEGWKAVAKCVRLKWPNDIYAKYPDSTATDGSEYVKIGGILVTTSYSGGHYTLIVGIGLNVNNDDGCPTTSLLQIARYLGIDSRIRAPASAYRPIEGETSTLASSSVATVSLERLQASILVALEGLHLQFCSNGWDRNIERMYYEMWLHTNQVVTVRIEDEDQQATKTNNHFLFESDTKEWQARIKGITSDYGMLIAEEILPDTASPGQRPKSFELRSDMNSFDFMQGLVRKKV</sequence>
<dbReference type="GeneID" id="54365154"/>
<dbReference type="InterPro" id="IPR019197">
    <property type="entry name" value="Biotin-prot_ligase_N"/>
</dbReference>
<protein>
    <submittedName>
        <fullName evidence="3">Class II aaRS and biotin synthetase</fullName>
    </submittedName>
</protein>
<evidence type="ECO:0000313" key="3">
    <source>
        <dbReference type="RefSeq" id="XP_033463659.1"/>
    </source>
</evidence>
<dbReference type="SUPFAM" id="SSF55681">
    <property type="entry name" value="Class II aaRS and biotin synthetases"/>
    <property type="match status" value="1"/>
</dbReference>
<dbReference type="GO" id="GO:0004077">
    <property type="term" value="F:biotin--[biotin carboxyl-carrier protein] ligase activity"/>
    <property type="evidence" value="ECO:0007669"/>
    <property type="project" value="TreeGrafter"/>
</dbReference>
<dbReference type="Pfam" id="PF03099">
    <property type="entry name" value="BPL_LplA_LipB"/>
    <property type="match status" value="1"/>
</dbReference>
<organism evidence="3">
    <name type="scientific">Dissoconium aciculare CBS 342.82</name>
    <dbReference type="NCBI Taxonomy" id="1314786"/>
    <lineage>
        <taxon>Eukaryota</taxon>
        <taxon>Fungi</taxon>
        <taxon>Dikarya</taxon>
        <taxon>Ascomycota</taxon>
        <taxon>Pezizomycotina</taxon>
        <taxon>Dothideomycetes</taxon>
        <taxon>Dothideomycetidae</taxon>
        <taxon>Mycosphaerellales</taxon>
        <taxon>Dissoconiaceae</taxon>
        <taxon>Dissoconium</taxon>
    </lineage>
</organism>
<reference evidence="3" key="3">
    <citation type="submission" date="2025-08" db="UniProtKB">
        <authorList>
            <consortium name="RefSeq"/>
        </authorList>
    </citation>
    <scope>IDENTIFICATION</scope>
    <source>
        <strain evidence="3">CBS 342.82</strain>
    </source>
</reference>
<dbReference type="CDD" id="cd03144">
    <property type="entry name" value="GATase1_ScBLP_like"/>
    <property type="match status" value="1"/>
</dbReference>
<dbReference type="GO" id="GO:0005737">
    <property type="term" value="C:cytoplasm"/>
    <property type="evidence" value="ECO:0007669"/>
    <property type="project" value="TreeGrafter"/>
</dbReference>
<accession>A0A6J3MFK4</accession>
<dbReference type="SUPFAM" id="SSF52317">
    <property type="entry name" value="Class I glutamine amidotransferase-like"/>
    <property type="match status" value="2"/>
</dbReference>
<reference evidence="3" key="1">
    <citation type="submission" date="2020-01" db="EMBL/GenBank/DDBJ databases">
        <authorList>
            <consortium name="DOE Joint Genome Institute"/>
            <person name="Haridas S."/>
            <person name="Albert R."/>
            <person name="Binder M."/>
            <person name="Bloem J."/>
            <person name="Labutti K."/>
            <person name="Salamov A."/>
            <person name="Andreopoulos B."/>
            <person name="Baker S.E."/>
            <person name="Barry K."/>
            <person name="Bills G."/>
            <person name="Bluhm B.H."/>
            <person name="Cannon C."/>
            <person name="Castanera R."/>
            <person name="Culley D.E."/>
            <person name="Daum C."/>
            <person name="Ezra D."/>
            <person name="Gonzalez J.B."/>
            <person name="Henrissat B."/>
            <person name="Kuo A."/>
            <person name="Liang C."/>
            <person name="Lipzen A."/>
            <person name="Lutzoni F."/>
            <person name="Magnuson J."/>
            <person name="Mondo S."/>
            <person name="Nolan M."/>
            <person name="Ohm R."/>
            <person name="Pangilinan J."/>
            <person name="Park H.-J."/>
            <person name="Ramirez L."/>
            <person name="Alfaro M."/>
            <person name="Sun H."/>
            <person name="Tritt A."/>
            <person name="Yoshinaga Y."/>
            <person name="Zwiers L.-H."/>
            <person name="Turgeon B.G."/>
            <person name="Goodwin S.B."/>
            <person name="Spatafora J.W."/>
            <person name="Crous P.W."/>
            <person name="Grigoriev I.V."/>
        </authorList>
    </citation>
    <scope>NUCLEOTIDE SEQUENCE</scope>
    <source>
        <strain evidence="3">CBS 342.82</strain>
    </source>
</reference>
<dbReference type="PROSITE" id="PS51733">
    <property type="entry name" value="BPL_LPL_CATALYTIC"/>
    <property type="match status" value="1"/>
</dbReference>
<gene>
    <name evidence="3" type="ORF">K489DRAFT_407342</name>
</gene>
<dbReference type="PANTHER" id="PTHR12835:SF5">
    <property type="entry name" value="BIOTIN--PROTEIN LIGASE"/>
    <property type="match status" value="1"/>
</dbReference>
<dbReference type="PANTHER" id="PTHR12835">
    <property type="entry name" value="BIOTIN PROTEIN LIGASE"/>
    <property type="match status" value="1"/>
</dbReference>
<dbReference type="InterPro" id="IPR045864">
    <property type="entry name" value="aa-tRNA-synth_II/BPL/LPL"/>
</dbReference>
<dbReference type="Gene3D" id="3.40.50.880">
    <property type="match status" value="1"/>
</dbReference>
<dbReference type="InterPro" id="IPR004143">
    <property type="entry name" value="BPL_LPL_catalytic"/>
</dbReference>
<evidence type="ECO:0000313" key="2">
    <source>
        <dbReference type="Proteomes" id="UP000504637"/>
    </source>
</evidence>
<dbReference type="InterPro" id="IPR029062">
    <property type="entry name" value="Class_I_gatase-like"/>
</dbReference>
<dbReference type="AlphaFoldDB" id="A0A6J3MFK4"/>
<evidence type="ECO:0000259" key="1">
    <source>
        <dbReference type="PROSITE" id="PS51733"/>
    </source>
</evidence>
<dbReference type="OrthoDB" id="10250105at2759"/>
<proteinExistence type="predicted"/>
<keyword evidence="2" id="KW-1185">Reference proteome</keyword>
<dbReference type="Gene3D" id="3.30.930.10">
    <property type="entry name" value="Bira Bifunctional Protein, Domain 2"/>
    <property type="match status" value="1"/>
</dbReference>
<name>A0A6J3MFK4_9PEZI</name>
<feature type="domain" description="BPL/LPL catalytic" evidence="1">
    <location>
        <begin position="412"/>
        <end position="648"/>
    </location>
</feature>
<dbReference type="Pfam" id="PF09825">
    <property type="entry name" value="BPL_N"/>
    <property type="match status" value="1"/>
</dbReference>